<dbReference type="SUPFAM" id="SSF54403">
    <property type="entry name" value="Cystatin/monellin"/>
    <property type="match status" value="1"/>
</dbReference>
<reference evidence="8" key="1">
    <citation type="submission" date="2025-08" db="UniProtKB">
        <authorList>
            <consortium name="RefSeq"/>
        </authorList>
    </citation>
    <scope>IDENTIFICATION</scope>
</reference>
<dbReference type="PRINTS" id="PR00295">
    <property type="entry name" value="STEFINA"/>
</dbReference>
<evidence type="ECO:0000313" key="8">
    <source>
        <dbReference type="RefSeq" id="XP_005090624.1"/>
    </source>
</evidence>
<keyword evidence="5" id="KW-0789">Thiol protease inhibitor</keyword>
<feature type="domain" description="Cystatin" evidence="6">
    <location>
        <begin position="1"/>
        <end position="98"/>
    </location>
</feature>
<keyword evidence="3" id="KW-0963">Cytoplasm</keyword>
<evidence type="ECO:0000256" key="3">
    <source>
        <dbReference type="ARBA" id="ARBA00022490"/>
    </source>
</evidence>
<organism evidence="7 8">
    <name type="scientific">Aplysia californica</name>
    <name type="common">California sea hare</name>
    <dbReference type="NCBI Taxonomy" id="6500"/>
    <lineage>
        <taxon>Eukaryota</taxon>
        <taxon>Metazoa</taxon>
        <taxon>Spiralia</taxon>
        <taxon>Lophotrochozoa</taxon>
        <taxon>Mollusca</taxon>
        <taxon>Gastropoda</taxon>
        <taxon>Heterobranchia</taxon>
        <taxon>Euthyneura</taxon>
        <taxon>Tectipleura</taxon>
        <taxon>Aplysiida</taxon>
        <taxon>Aplysioidea</taxon>
        <taxon>Aplysiidae</taxon>
        <taxon>Aplysia</taxon>
    </lineage>
</organism>
<sequence>MLCGGTAPAQDADAEVQTLIGSVREALETKAGKTFSQYKAVTYRTQVVAGTNYFVKVQVDADEYVHLRVFKPLPNENRLPELSAYQLCKTKDDELQFFS</sequence>
<proteinExistence type="inferred from homology"/>
<protein>
    <submittedName>
        <fullName evidence="8">Cystatin-B isoform X2</fullName>
    </submittedName>
</protein>
<dbReference type="SMART" id="SM00043">
    <property type="entry name" value="CY"/>
    <property type="match status" value="1"/>
</dbReference>
<dbReference type="RefSeq" id="XP_005090624.1">
    <property type="nucleotide sequence ID" value="XM_005090567.2"/>
</dbReference>
<dbReference type="Proteomes" id="UP000694888">
    <property type="component" value="Unplaced"/>
</dbReference>
<evidence type="ECO:0000256" key="4">
    <source>
        <dbReference type="ARBA" id="ARBA00022690"/>
    </source>
</evidence>
<dbReference type="InterPro" id="IPR000010">
    <property type="entry name" value="Cystatin_dom"/>
</dbReference>
<keyword evidence="7" id="KW-1185">Reference proteome</keyword>
<dbReference type="PROSITE" id="PS00287">
    <property type="entry name" value="CYSTATIN"/>
    <property type="match status" value="1"/>
</dbReference>
<dbReference type="Pfam" id="PF00031">
    <property type="entry name" value="Cystatin"/>
    <property type="match status" value="1"/>
</dbReference>
<comment type="similarity">
    <text evidence="2">Belongs to the cystatin family.</text>
</comment>
<evidence type="ECO:0000259" key="6">
    <source>
        <dbReference type="SMART" id="SM00043"/>
    </source>
</evidence>
<accession>A0ABM0JCN1</accession>
<evidence type="ECO:0000256" key="1">
    <source>
        <dbReference type="ARBA" id="ARBA00004496"/>
    </source>
</evidence>
<dbReference type="InterPro" id="IPR001713">
    <property type="entry name" value="Prot_inh_stefin"/>
</dbReference>
<dbReference type="GeneID" id="101847239"/>
<dbReference type="InterPro" id="IPR018073">
    <property type="entry name" value="Prot_inh_cystat_CS"/>
</dbReference>
<name>A0ABM0JCN1_APLCA</name>
<dbReference type="PANTHER" id="PTHR11414:SF21">
    <property type="entry name" value="CYSTATIN 14A, TANDEM DUPLICATE 1-RELATED"/>
    <property type="match status" value="1"/>
</dbReference>
<dbReference type="InterPro" id="IPR046350">
    <property type="entry name" value="Cystatin_sf"/>
</dbReference>
<dbReference type="CDD" id="cd00042">
    <property type="entry name" value="CY"/>
    <property type="match status" value="1"/>
</dbReference>
<dbReference type="Gene3D" id="3.10.450.10">
    <property type="match status" value="1"/>
</dbReference>
<keyword evidence="4" id="KW-0646">Protease inhibitor</keyword>
<gene>
    <name evidence="8" type="primary">LOC101847239</name>
</gene>
<evidence type="ECO:0000313" key="7">
    <source>
        <dbReference type="Proteomes" id="UP000694888"/>
    </source>
</evidence>
<comment type="subcellular location">
    <subcellularLocation>
        <location evidence="1">Cytoplasm</location>
    </subcellularLocation>
</comment>
<evidence type="ECO:0000256" key="2">
    <source>
        <dbReference type="ARBA" id="ARBA00009403"/>
    </source>
</evidence>
<evidence type="ECO:0000256" key="5">
    <source>
        <dbReference type="ARBA" id="ARBA00022704"/>
    </source>
</evidence>
<dbReference type="PANTHER" id="PTHR11414">
    <property type="entry name" value="CYSTATIN FAMILY MEMBER"/>
    <property type="match status" value="1"/>
</dbReference>